<protein>
    <recommendedName>
        <fullName evidence="4">Outer membrane beta-barrel protein</fullName>
    </recommendedName>
</protein>
<keyword evidence="3" id="KW-1185">Reference proteome</keyword>
<accession>A0A7G5XBC3</accession>
<dbReference type="AlphaFoldDB" id="A0A7G5XBC3"/>
<evidence type="ECO:0000313" key="3">
    <source>
        <dbReference type="Proteomes" id="UP000515344"/>
    </source>
</evidence>
<feature type="chain" id="PRO_5028974469" description="Outer membrane beta-barrel protein" evidence="1">
    <location>
        <begin position="24"/>
        <end position="231"/>
    </location>
</feature>
<gene>
    <name evidence="2" type="ORF">H4075_11770</name>
</gene>
<evidence type="ECO:0000256" key="1">
    <source>
        <dbReference type="SAM" id="SignalP"/>
    </source>
</evidence>
<keyword evidence="1" id="KW-0732">Signal</keyword>
<feature type="signal peptide" evidence="1">
    <location>
        <begin position="1"/>
        <end position="23"/>
    </location>
</feature>
<reference evidence="3" key="1">
    <citation type="submission" date="2020-08" db="EMBL/GenBank/DDBJ databases">
        <title>Lacibacter sp. S13-6-6 genome sequencing.</title>
        <authorList>
            <person name="Jin L."/>
        </authorList>
    </citation>
    <scope>NUCLEOTIDE SEQUENCE [LARGE SCALE GENOMIC DNA]</scope>
    <source>
        <strain evidence="3">S13-6-6</strain>
    </source>
</reference>
<dbReference type="KEGG" id="lacs:H4075_11770"/>
<organism evidence="2 3">
    <name type="scientific">Lacibacter sediminis</name>
    <dbReference type="NCBI Taxonomy" id="2760713"/>
    <lineage>
        <taxon>Bacteria</taxon>
        <taxon>Pseudomonadati</taxon>
        <taxon>Bacteroidota</taxon>
        <taxon>Chitinophagia</taxon>
        <taxon>Chitinophagales</taxon>
        <taxon>Chitinophagaceae</taxon>
        <taxon>Lacibacter</taxon>
    </lineage>
</organism>
<evidence type="ECO:0008006" key="4">
    <source>
        <dbReference type="Google" id="ProtNLM"/>
    </source>
</evidence>
<sequence>MNLKKLTASLIACLFLFSESMIAQSNEKKLVIHSIAGFNSPQLSEFNKILAAEGLPQFRDFYFTRGGGFYTIFPKARLASLFNFATFSGNKKDGDQSNWLRSTQVGTSLGFVATRNEKMQVIPYAGLVYSFFGARVSGDDVSNTSLGSYFGGTANQYHVSSNQFMGHVGLHVSKVGVGDQRLLEKIVIGFRAGYYIPLGNSKWKSNNNALTGGPNINPGGLYATFLLGLQQ</sequence>
<dbReference type="EMBL" id="CP060007">
    <property type="protein sequence ID" value="QNA42776.1"/>
    <property type="molecule type" value="Genomic_DNA"/>
</dbReference>
<dbReference type="Proteomes" id="UP000515344">
    <property type="component" value="Chromosome"/>
</dbReference>
<name>A0A7G5XBC3_9BACT</name>
<evidence type="ECO:0000313" key="2">
    <source>
        <dbReference type="EMBL" id="QNA42776.1"/>
    </source>
</evidence>
<proteinExistence type="predicted"/>
<dbReference type="RefSeq" id="WP_182801042.1">
    <property type="nucleotide sequence ID" value="NZ_CP060007.1"/>
</dbReference>